<sequence length="182" mass="20793">MDDPWITCKFPRDVSCEEEDRILISTHARKGNKWSEIAKKLPGRTENSIKNHWNATKRRQYTTRKCRTKWPKPSPSLQNYIKSLNLPRRKPSTNKTNIDGTLTLVKQSSSSIQHEFYSSDRLMMPDFDFNEVPEFALDVNLLRGGSIESLLDHISPVNSGDNGGGGEKIPTDLQEMISQVNF</sequence>
<keyword evidence="2" id="KW-1185">Reference proteome</keyword>
<proteinExistence type="predicted"/>
<reference evidence="2" key="1">
    <citation type="journal article" date="2022" name="Mol. Ecol. Resour.">
        <title>The genomes of chicory, endive, great burdock and yacon provide insights into Asteraceae palaeo-polyploidization history and plant inulin production.</title>
        <authorList>
            <person name="Fan W."/>
            <person name="Wang S."/>
            <person name="Wang H."/>
            <person name="Wang A."/>
            <person name="Jiang F."/>
            <person name="Liu H."/>
            <person name="Zhao H."/>
            <person name="Xu D."/>
            <person name="Zhang Y."/>
        </authorList>
    </citation>
    <scope>NUCLEOTIDE SEQUENCE [LARGE SCALE GENOMIC DNA]</scope>
    <source>
        <strain evidence="2">cv. Yunnan</strain>
    </source>
</reference>
<evidence type="ECO:0000313" key="1">
    <source>
        <dbReference type="EMBL" id="KAI3807029.1"/>
    </source>
</evidence>
<dbReference type="EMBL" id="CM042025">
    <property type="protein sequence ID" value="KAI3807029.1"/>
    <property type="molecule type" value="Genomic_DNA"/>
</dbReference>
<gene>
    <name evidence="1" type="ORF">L1987_22949</name>
</gene>
<comment type="caution">
    <text evidence="1">The sequence shown here is derived from an EMBL/GenBank/DDBJ whole genome shotgun (WGS) entry which is preliminary data.</text>
</comment>
<reference evidence="1 2" key="2">
    <citation type="journal article" date="2022" name="Mol. Ecol. Resour.">
        <title>The genomes of chicory, endive, great burdock and yacon provide insights into Asteraceae paleo-polyploidization history and plant inulin production.</title>
        <authorList>
            <person name="Fan W."/>
            <person name="Wang S."/>
            <person name="Wang H."/>
            <person name="Wang A."/>
            <person name="Jiang F."/>
            <person name="Liu H."/>
            <person name="Zhao H."/>
            <person name="Xu D."/>
            <person name="Zhang Y."/>
        </authorList>
    </citation>
    <scope>NUCLEOTIDE SEQUENCE [LARGE SCALE GENOMIC DNA]</scope>
    <source>
        <strain evidence="2">cv. Yunnan</strain>
        <tissue evidence="1">Leaves</tissue>
    </source>
</reference>
<evidence type="ECO:0000313" key="2">
    <source>
        <dbReference type="Proteomes" id="UP001056120"/>
    </source>
</evidence>
<accession>A0ACB9IGB1</accession>
<dbReference type="Proteomes" id="UP001056120">
    <property type="component" value="Linkage Group LG08"/>
</dbReference>
<protein>
    <submittedName>
        <fullName evidence="1">Uncharacterized protein</fullName>
    </submittedName>
</protein>
<organism evidence="1 2">
    <name type="scientific">Smallanthus sonchifolius</name>
    <dbReference type="NCBI Taxonomy" id="185202"/>
    <lineage>
        <taxon>Eukaryota</taxon>
        <taxon>Viridiplantae</taxon>
        <taxon>Streptophyta</taxon>
        <taxon>Embryophyta</taxon>
        <taxon>Tracheophyta</taxon>
        <taxon>Spermatophyta</taxon>
        <taxon>Magnoliopsida</taxon>
        <taxon>eudicotyledons</taxon>
        <taxon>Gunneridae</taxon>
        <taxon>Pentapetalae</taxon>
        <taxon>asterids</taxon>
        <taxon>campanulids</taxon>
        <taxon>Asterales</taxon>
        <taxon>Asteraceae</taxon>
        <taxon>Asteroideae</taxon>
        <taxon>Heliantheae alliance</taxon>
        <taxon>Millerieae</taxon>
        <taxon>Smallanthus</taxon>
    </lineage>
</organism>
<name>A0ACB9IGB1_9ASTR</name>